<proteinExistence type="evidence at transcript level"/>
<organism evidence="2">
    <name type="scientific">Ixodes ricinus</name>
    <name type="common">Common tick</name>
    <name type="synonym">Acarus ricinus</name>
    <dbReference type="NCBI Taxonomy" id="34613"/>
    <lineage>
        <taxon>Eukaryota</taxon>
        <taxon>Metazoa</taxon>
        <taxon>Ecdysozoa</taxon>
        <taxon>Arthropoda</taxon>
        <taxon>Chelicerata</taxon>
        <taxon>Arachnida</taxon>
        <taxon>Acari</taxon>
        <taxon>Parasitiformes</taxon>
        <taxon>Ixodida</taxon>
        <taxon>Ixodoidea</taxon>
        <taxon>Ixodidae</taxon>
        <taxon>Ixodinae</taxon>
        <taxon>Ixodes</taxon>
    </lineage>
</organism>
<accession>A0A090XAU1</accession>
<dbReference type="PANTHER" id="PTHR33332">
    <property type="entry name" value="REVERSE TRANSCRIPTASE DOMAIN-CONTAINING PROTEIN"/>
    <property type="match status" value="1"/>
</dbReference>
<evidence type="ECO:0000313" key="2">
    <source>
        <dbReference type="EMBL" id="JAC92150.1"/>
    </source>
</evidence>
<dbReference type="Pfam" id="PF00078">
    <property type="entry name" value="RVT_1"/>
    <property type="match status" value="1"/>
</dbReference>
<dbReference type="PROSITE" id="PS50878">
    <property type="entry name" value="RT_POL"/>
    <property type="match status" value="1"/>
</dbReference>
<reference evidence="2" key="1">
    <citation type="journal article" date="2015" name="PLoS Negl. Trop. Dis.">
        <title>Deep Sequencing Analysis of the Ixodes ricinus Haemocytome.</title>
        <authorList>
            <person name="Kotsyfakis M."/>
            <person name="Kopacek P."/>
            <person name="Franta Z."/>
            <person name="Pedra J.H."/>
            <person name="Ribeiro J.M."/>
        </authorList>
    </citation>
    <scope>NUCLEOTIDE SEQUENCE</scope>
</reference>
<dbReference type="AlphaFoldDB" id="A0A090XAU1"/>
<protein>
    <submittedName>
        <fullName evidence="2">Putative tick transposon</fullName>
    </submittedName>
</protein>
<dbReference type="GO" id="GO:0071897">
    <property type="term" value="P:DNA biosynthetic process"/>
    <property type="evidence" value="ECO:0007669"/>
    <property type="project" value="UniProtKB-ARBA"/>
</dbReference>
<name>A0A090XAU1_IXORI</name>
<sequence length="325" mass="37814">LRARCQYVVVDGTKSGISDVTSGVPQGSVLGPLLFLLYINDISASVTSCMRMFADDCVLYRKVNCKSDSLILQKDLNAIQTWCDKWRMKLNLDKTVCMTFSRRKTLSEFRYEIDNINLKTVSEFKYLGVFFTSSLHWSRHVDYTVAKASKSLGFLRRNTRNFPQVTRELLYKTNVLSILEYACTVWDPPTITDRDKLERVQNFAARYVLGRSVKDRDFSVSRAKQTLQWDTLEHRRAKLRLKFFHSIYHSQTGIPRDTYLFSPHYQSARVDHVHKVREYRCRTAVFSSAFFPKTICQWNRLPSTVVSILSNDAFYSALESVKLLR</sequence>
<dbReference type="InterPro" id="IPR000477">
    <property type="entry name" value="RT_dom"/>
</dbReference>
<dbReference type="InterPro" id="IPR043502">
    <property type="entry name" value="DNA/RNA_pol_sf"/>
</dbReference>
<dbReference type="SUPFAM" id="SSF56672">
    <property type="entry name" value="DNA/RNA polymerases"/>
    <property type="match status" value="1"/>
</dbReference>
<feature type="non-terminal residue" evidence="2">
    <location>
        <position position="1"/>
    </location>
</feature>
<dbReference type="EMBL" id="GBIH01002560">
    <property type="protein sequence ID" value="JAC92150.1"/>
    <property type="molecule type" value="mRNA"/>
</dbReference>
<evidence type="ECO:0000259" key="1">
    <source>
        <dbReference type="PROSITE" id="PS50878"/>
    </source>
</evidence>
<feature type="domain" description="Reverse transcriptase" evidence="1">
    <location>
        <begin position="1"/>
        <end position="131"/>
    </location>
</feature>